<reference evidence="1 2" key="1">
    <citation type="submission" date="2024-02" db="EMBL/GenBank/DDBJ databases">
        <title>High-quality chromosome-scale genome assembly of Pensacola bahiagrass (Paspalum notatum Flugge var. saurae).</title>
        <authorList>
            <person name="Vega J.M."/>
            <person name="Podio M."/>
            <person name="Orjuela J."/>
            <person name="Siena L.A."/>
            <person name="Pessino S.C."/>
            <person name="Combes M.C."/>
            <person name="Mariac C."/>
            <person name="Albertini E."/>
            <person name="Pupilli F."/>
            <person name="Ortiz J.P.A."/>
            <person name="Leblanc O."/>
        </authorList>
    </citation>
    <scope>NUCLEOTIDE SEQUENCE [LARGE SCALE GENOMIC DNA]</scope>
    <source>
        <strain evidence="1">R1</strain>
        <tissue evidence="1">Leaf</tissue>
    </source>
</reference>
<dbReference type="AlphaFoldDB" id="A0AAQ3PM32"/>
<organism evidence="1 2">
    <name type="scientific">Paspalum notatum var. saurae</name>
    <dbReference type="NCBI Taxonomy" id="547442"/>
    <lineage>
        <taxon>Eukaryota</taxon>
        <taxon>Viridiplantae</taxon>
        <taxon>Streptophyta</taxon>
        <taxon>Embryophyta</taxon>
        <taxon>Tracheophyta</taxon>
        <taxon>Spermatophyta</taxon>
        <taxon>Magnoliopsida</taxon>
        <taxon>Liliopsida</taxon>
        <taxon>Poales</taxon>
        <taxon>Poaceae</taxon>
        <taxon>PACMAD clade</taxon>
        <taxon>Panicoideae</taxon>
        <taxon>Andropogonodae</taxon>
        <taxon>Paspaleae</taxon>
        <taxon>Paspalinae</taxon>
        <taxon>Paspalum</taxon>
    </lineage>
</organism>
<protein>
    <submittedName>
        <fullName evidence="1">Uncharacterized protein</fullName>
    </submittedName>
</protein>
<accession>A0AAQ3PM32</accession>
<keyword evidence="2" id="KW-1185">Reference proteome</keyword>
<name>A0AAQ3PM32_PASNO</name>
<dbReference type="Proteomes" id="UP001341281">
    <property type="component" value="Chromosome 01"/>
</dbReference>
<evidence type="ECO:0000313" key="1">
    <source>
        <dbReference type="EMBL" id="WVZ50188.1"/>
    </source>
</evidence>
<proteinExistence type="predicted"/>
<dbReference type="EMBL" id="CP144745">
    <property type="protein sequence ID" value="WVZ50188.1"/>
    <property type="molecule type" value="Genomic_DNA"/>
</dbReference>
<sequence length="64" mass="7170">MADELIIFYDTSKRNAHTGKLIIIPRGAFSLFKCLRTLDFSECFGILLPASIGQLKQLRCLIAP</sequence>
<evidence type="ECO:0000313" key="2">
    <source>
        <dbReference type="Proteomes" id="UP001341281"/>
    </source>
</evidence>
<gene>
    <name evidence="1" type="ORF">U9M48_001465</name>
</gene>